<evidence type="ECO:0000256" key="5">
    <source>
        <dbReference type="ARBA" id="ARBA00022741"/>
    </source>
</evidence>
<reference evidence="15 16" key="1">
    <citation type="journal article" date="2016" name="Nat. Commun.">
        <title>Thousands of microbial genomes shed light on interconnected biogeochemical processes in an aquifer system.</title>
        <authorList>
            <person name="Anantharaman K."/>
            <person name="Brown C.T."/>
            <person name="Hug L.A."/>
            <person name="Sharon I."/>
            <person name="Castelle C.J."/>
            <person name="Probst A.J."/>
            <person name="Thomas B.C."/>
            <person name="Singh A."/>
            <person name="Wilkins M.J."/>
            <person name="Karaoz U."/>
            <person name="Brodie E.L."/>
            <person name="Williams K.H."/>
            <person name="Hubbard S.S."/>
            <person name="Banfield J.F."/>
        </authorList>
    </citation>
    <scope>NUCLEOTIDE SEQUENCE [LARGE SCALE GENOMIC DNA]</scope>
</reference>
<evidence type="ECO:0000256" key="8">
    <source>
        <dbReference type="ARBA" id="ARBA00023012"/>
    </source>
</evidence>
<dbReference type="InterPro" id="IPR005467">
    <property type="entry name" value="His_kinase_dom"/>
</dbReference>
<evidence type="ECO:0000256" key="4">
    <source>
        <dbReference type="ARBA" id="ARBA00022679"/>
    </source>
</evidence>
<dbReference type="SUPFAM" id="SSF55874">
    <property type="entry name" value="ATPase domain of HSP90 chaperone/DNA topoisomerase II/histidine kinase"/>
    <property type="match status" value="1"/>
</dbReference>
<dbReference type="CDD" id="cd17546">
    <property type="entry name" value="REC_hyHK_CKI1_RcsC-like"/>
    <property type="match status" value="1"/>
</dbReference>
<dbReference type="Gene3D" id="3.30.565.10">
    <property type="entry name" value="Histidine kinase-like ATPase, C-terminal domain"/>
    <property type="match status" value="1"/>
</dbReference>
<comment type="subunit">
    <text evidence="9">At low DSF concentrations, interacts with RpfF.</text>
</comment>
<keyword evidence="5" id="KW-0547">Nucleotide-binding</keyword>
<evidence type="ECO:0000256" key="11">
    <source>
        <dbReference type="PROSITE-ProRule" id="PRU00169"/>
    </source>
</evidence>
<evidence type="ECO:0000256" key="2">
    <source>
        <dbReference type="ARBA" id="ARBA00012438"/>
    </source>
</evidence>
<dbReference type="InterPro" id="IPR036097">
    <property type="entry name" value="HisK_dim/P_sf"/>
</dbReference>
<dbReference type="GO" id="GO:0000155">
    <property type="term" value="F:phosphorelay sensor kinase activity"/>
    <property type="evidence" value="ECO:0007669"/>
    <property type="project" value="InterPro"/>
</dbReference>
<keyword evidence="12" id="KW-0812">Transmembrane</keyword>
<comment type="catalytic activity">
    <reaction evidence="1">
        <text>ATP + protein L-histidine = ADP + protein N-phospho-L-histidine.</text>
        <dbReference type="EC" id="2.7.13.3"/>
    </reaction>
</comment>
<dbReference type="Gene3D" id="3.40.50.2300">
    <property type="match status" value="1"/>
</dbReference>
<evidence type="ECO:0000256" key="10">
    <source>
        <dbReference type="ARBA" id="ARBA00068150"/>
    </source>
</evidence>
<dbReference type="InterPro" id="IPR001789">
    <property type="entry name" value="Sig_transdc_resp-reg_receiver"/>
</dbReference>
<evidence type="ECO:0000256" key="1">
    <source>
        <dbReference type="ARBA" id="ARBA00000085"/>
    </source>
</evidence>
<sequence length="621" mass="68544">MELQLSLANHSRNRLLLLFLILVGSCGIIGVSAISIFYRTAILQERLRLTETAQSQARMMEMIAAQEFEHRGASGGEEWQQAAINRIREVHSRYTGSGNSWEFILGRKVGDQIEFLFGHRHKELIQPHPAAWDGTSAEPMRRALKGESGSVVAYDYRGVEVMAGFEPVNNLGLGIVAKIDMSEVRAPFVTAGLWLLVLTLAVVGVGVYLTLRVTNPILRRLVGSEESMRVGKEKAETANLAKSAFLANMSHEIRTPMNGIIGFCELLKRSNLNPKQLEFLSYISSCGETLLGLINDVLDYSKIEAGKLELILEEFDLKELLQRELETFKPLFEGKKISLNLELDPALPVFLVSDPLRIGQVLTNYLSNALKFTGQNGKVSVKAKVLEQTGEKVHLQFSVQDSGIGVSKADQEKLFVTFSQVDSLTTRRFAGSGLGLALSKRLAGLLGGRVWMQSEPGVGSVFYFTLKATLGQLKTASLPLQAAPPKLQFDDSLNILVAEDNKINQLMLVELLSQWGLNPVVVEDGVAALEALHNQPFDLALMDIQMPLKDGLSVVREYLGLKGPGHPPTFVALTANAMEEDKQKCFEAGMAFYLRKPFSPEELLEVIGHGLTSKKQQQKQR</sequence>
<keyword evidence="3 11" id="KW-0597">Phosphoprotein</keyword>
<dbReference type="FunFam" id="1.10.287.130:FF:000002">
    <property type="entry name" value="Two-component osmosensing histidine kinase"/>
    <property type="match status" value="1"/>
</dbReference>
<feature type="transmembrane region" description="Helical" evidence="12">
    <location>
        <begin position="15"/>
        <end position="38"/>
    </location>
</feature>
<dbReference type="SMART" id="SM00388">
    <property type="entry name" value="HisKA"/>
    <property type="match status" value="1"/>
</dbReference>
<accession>A0A1F6GZT1</accession>
<dbReference type="InterPro" id="IPR003661">
    <property type="entry name" value="HisK_dim/P_dom"/>
</dbReference>
<dbReference type="PANTHER" id="PTHR45339:SF1">
    <property type="entry name" value="HYBRID SIGNAL TRANSDUCTION HISTIDINE KINASE J"/>
    <property type="match status" value="1"/>
</dbReference>
<dbReference type="InterPro" id="IPR003594">
    <property type="entry name" value="HATPase_dom"/>
</dbReference>
<dbReference type="PANTHER" id="PTHR45339">
    <property type="entry name" value="HYBRID SIGNAL TRANSDUCTION HISTIDINE KINASE J"/>
    <property type="match status" value="1"/>
</dbReference>
<proteinExistence type="predicted"/>
<evidence type="ECO:0000256" key="6">
    <source>
        <dbReference type="ARBA" id="ARBA00022777"/>
    </source>
</evidence>
<feature type="transmembrane region" description="Helical" evidence="12">
    <location>
        <begin position="188"/>
        <end position="211"/>
    </location>
</feature>
<feature type="domain" description="Response regulatory" evidence="14">
    <location>
        <begin position="494"/>
        <end position="611"/>
    </location>
</feature>
<evidence type="ECO:0000313" key="15">
    <source>
        <dbReference type="EMBL" id="OGH03551.1"/>
    </source>
</evidence>
<dbReference type="SMART" id="SM00448">
    <property type="entry name" value="REC"/>
    <property type="match status" value="1"/>
</dbReference>
<protein>
    <recommendedName>
        <fullName evidence="10">Sensory/regulatory protein RpfC</fullName>
        <ecNumber evidence="2">2.7.13.3</ecNumber>
    </recommendedName>
</protein>
<dbReference type="SUPFAM" id="SSF52172">
    <property type="entry name" value="CheY-like"/>
    <property type="match status" value="1"/>
</dbReference>
<dbReference type="SUPFAM" id="SSF47384">
    <property type="entry name" value="Homodimeric domain of signal transducing histidine kinase"/>
    <property type="match status" value="1"/>
</dbReference>
<evidence type="ECO:0000256" key="12">
    <source>
        <dbReference type="SAM" id="Phobius"/>
    </source>
</evidence>
<evidence type="ECO:0000256" key="7">
    <source>
        <dbReference type="ARBA" id="ARBA00022840"/>
    </source>
</evidence>
<evidence type="ECO:0000256" key="3">
    <source>
        <dbReference type="ARBA" id="ARBA00022553"/>
    </source>
</evidence>
<dbReference type="Proteomes" id="UP000177583">
    <property type="component" value="Unassembled WGS sequence"/>
</dbReference>
<dbReference type="Gene3D" id="1.10.287.130">
    <property type="match status" value="1"/>
</dbReference>
<dbReference type="CDD" id="cd00082">
    <property type="entry name" value="HisKA"/>
    <property type="match status" value="1"/>
</dbReference>
<dbReference type="Pfam" id="PF00072">
    <property type="entry name" value="Response_reg"/>
    <property type="match status" value="1"/>
</dbReference>
<evidence type="ECO:0000313" key="16">
    <source>
        <dbReference type="Proteomes" id="UP000177583"/>
    </source>
</evidence>
<gene>
    <name evidence="15" type="ORF">A2557_01200</name>
</gene>
<dbReference type="InterPro" id="IPR004358">
    <property type="entry name" value="Sig_transdc_His_kin-like_C"/>
</dbReference>
<keyword evidence="12" id="KW-0472">Membrane</keyword>
<dbReference type="InterPro" id="IPR011006">
    <property type="entry name" value="CheY-like_superfamily"/>
</dbReference>
<dbReference type="PRINTS" id="PR00344">
    <property type="entry name" value="BCTRLSENSOR"/>
</dbReference>
<dbReference type="EMBL" id="MFNF01000015">
    <property type="protein sequence ID" value="OGH03551.1"/>
    <property type="molecule type" value="Genomic_DNA"/>
</dbReference>
<keyword evidence="6" id="KW-0418">Kinase</keyword>
<keyword evidence="12" id="KW-1133">Transmembrane helix</keyword>
<evidence type="ECO:0000259" key="13">
    <source>
        <dbReference type="PROSITE" id="PS50109"/>
    </source>
</evidence>
<dbReference type="EC" id="2.7.13.3" evidence="2"/>
<feature type="modified residue" description="4-aspartylphosphate" evidence="11">
    <location>
        <position position="543"/>
    </location>
</feature>
<dbReference type="PROSITE" id="PS50109">
    <property type="entry name" value="HIS_KIN"/>
    <property type="match status" value="1"/>
</dbReference>
<dbReference type="PROSITE" id="PS50110">
    <property type="entry name" value="RESPONSE_REGULATORY"/>
    <property type="match status" value="1"/>
</dbReference>
<keyword evidence="4" id="KW-0808">Transferase</keyword>
<dbReference type="AlphaFoldDB" id="A0A1F6GZT1"/>
<evidence type="ECO:0000259" key="14">
    <source>
        <dbReference type="PROSITE" id="PS50110"/>
    </source>
</evidence>
<keyword evidence="7" id="KW-0067">ATP-binding</keyword>
<organism evidence="15 16">
    <name type="scientific">Candidatus Lambdaproteobacteria bacterium RIFOXYD2_FULL_56_26</name>
    <dbReference type="NCBI Taxonomy" id="1817773"/>
    <lineage>
        <taxon>Bacteria</taxon>
        <taxon>Pseudomonadati</taxon>
        <taxon>Pseudomonadota</taxon>
        <taxon>Candidatus Lambdaproteobacteria</taxon>
    </lineage>
</organism>
<dbReference type="InterPro" id="IPR036890">
    <property type="entry name" value="HATPase_C_sf"/>
</dbReference>
<dbReference type="FunFam" id="3.30.565.10:FF:000010">
    <property type="entry name" value="Sensor histidine kinase RcsC"/>
    <property type="match status" value="1"/>
</dbReference>
<keyword evidence="8" id="KW-0902">Two-component regulatory system</keyword>
<feature type="domain" description="Histidine kinase" evidence="13">
    <location>
        <begin position="248"/>
        <end position="470"/>
    </location>
</feature>
<dbReference type="CDD" id="cd16922">
    <property type="entry name" value="HATPase_EvgS-ArcB-TorS-like"/>
    <property type="match status" value="1"/>
</dbReference>
<dbReference type="Pfam" id="PF00512">
    <property type="entry name" value="HisKA"/>
    <property type="match status" value="1"/>
</dbReference>
<evidence type="ECO:0000256" key="9">
    <source>
        <dbReference type="ARBA" id="ARBA00064003"/>
    </source>
</evidence>
<dbReference type="SMART" id="SM00387">
    <property type="entry name" value="HATPase_c"/>
    <property type="match status" value="1"/>
</dbReference>
<dbReference type="Pfam" id="PF02518">
    <property type="entry name" value="HATPase_c"/>
    <property type="match status" value="1"/>
</dbReference>
<name>A0A1F6GZT1_9PROT</name>
<comment type="caution">
    <text evidence="15">The sequence shown here is derived from an EMBL/GenBank/DDBJ whole genome shotgun (WGS) entry which is preliminary data.</text>
</comment>
<dbReference type="GO" id="GO:0005524">
    <property type="term" value="F:ATP binding"/>
    <property type="evidence" value="ECO:0007669"/>
    <property type="project" value="UniProtKB-KW"/>
</dbReference>